<accession>A0A0F9G841</accession>
<reference evidence="1" key="1">
    <citation type="journal article" date="2015" name="Nature">
        <title>Complex archaea that bridge the gap between prokaryotes and eukaryotes.</title>
        <authorList>
            <person name="Spang A."/>
            <person name="Saw J.H."/>
            <person name="Jorgensen S.L."/>
            <person name="Zaremba-Niedzwiedzka K."/>
            <person name="Martijn J."/>
            <person name="Lind A.E."/>
            <person name="van Eijk R."/>
            <person name="Schleper C."/>
            <person name="Guy L."/>
            <person name="Ettema T.J."/>
        </authorList>
    </citation>
    <scope>NUCLEOTIDE SEQUENCE</scope>
</reference>
<proteinExistence type="predicted"/>
<sequence>MKELIILGIGPSRVECPFDAEVWASVRALTVEGMADKTYSKVFAFDSRNLPALKKPIAIALEKGIPLVSTMPYATEEYPRQKVIKDFAVDFTKNTVSHMIAYAIYLGYKKIRIYGVDQGPEWDYIANRPYVLFWMGVAHGKGIKIELAQGSLLSHLMKAHIKRRIQELKESKEWSQIIWAEKGPVFVSGQDVKVTFTGSGYKPYKQKRVWHRRDILAYLILGGLYLIKPFRTIKLCYIRSIAIGQQAGNTGLFLRRLQLNQAKRTTYIGLSGKPDNRQLLKMFKRKMPILENKLLAKLLREPILYGSQFYFDMPFPHDCFDEFRGTKPDLEFTSVEESQGKELLKRMGVDSWFVCFLSRDDAFMIKQDPSRQYNGEFRNSDVDNFMAAAKYITDCGGYAIRMGHIVEKELTTKNPRIIDYASNYRTDFGDIYLPAKCKFYLGDTAGLWVVAAMFNTPVAGTNFIPFHTPFRKVDMFLPKRIWSCDHKRLLTMREYIDFIGNASPPNNVRVMNKLLNQDYEIRENTSREI</sequence>
<name>A0A0F9G841_9ZZZZ</name>
<evidence type="ECO:0000313" key="1">
    <source>
        <dbReference type="EMBL" id="KKL95079.1"/>
    </source>
</evidence>
<dbReference type="InterPro" id="IPR030808">
    <property type="entry name" value="Glycosyl_04372"/>
</dbReference>
<dbReference type="AlphaFoldDB" id="A0A0F9G841"/>
<protein>
    <submittedName>
        <fullName evidence="1">Uncharacterized protein</fullName>
    </submittedName>
</protein>
<dbReference type="NCBIfam" id="TIGR04372">
    <property type="entry name" value="glycosyl_04372"/>
    <property type="match status" value="1"/>
</dbReference>
<comment type="caution">
    <text evidence="1">The sequence shown here is derived from an EMBL/GenBank/DDBJ whole genome shotgun (WGS) entry which is preliminary data.</text>
</comment>
<feature type="non-terminal residue" evidence="1">
    <location>
        <position position="529"/>
    </location>
</feature>
<dbReference type="EMBL" id="LAZR01018769">
    <property type="protein sequence ID" value="KKL95079.1"/>
    <property type="molecule type" value="Genomic_DNA"/>
</dbReference>
<gene>
    <name evidence="1" type="ORF">LCGC14_1858200</name>
</gene>
<organism evidence="1">
    <name type="scientific">marine sediment metagenome</name>
    <dbReference type="NCBI Taxonomy" id="412755"/>
    <lineage>
        <taxon>unclassified sequences</taxon>
        <taxon>metagenomes</taxon>
        <taxon>ecological metagenomes</taxon>
    </lineage>
</organism>